<name>A0A1Z4LRT8_9CYAN</name>
<dbReference type="AlphaFoldDB" id="A0A1Z4LRT8"/>
<protein>
    <submittedName>
        <fullName evidence="1">Uncharacterized protein</fullName>
    </submittedName>
</protein>
<reference evidence="1 2" key="1">
    <citation type="submission" date="2017-06" db="EMBL/GenBank/DDBJ databases">
        <title>Genome sequencing of cyanobaciteial culture collection at National Institute for Environmental Studies (NIES).</title>
        <authorList>
            <person name="Hirose Y."/>
            <person name="Shimura Y."/>
            <person name="Fujisawa T."/>
            <person name="Nakamura Y."/>
            <person name="Kawachi M."/>
        </authorList>
    </citation>
    <scope>NUCLEOTIDE SEQUENCE [LARGE SCALE GENOMIC DNA]</scope>
    <source>
        <strain evidence="1 2">NIES-267</strain>
    </source>
</reference>
<proteinExistence type="predicted"/>
<accession>A0A1Z4LRT8</accession>
<evidence type="ECO:0000313" key="2">
    <source>
        <dbReference type="Proteomes" id="UP000218418"/>
    </source>
</evidence>
<organism evidence="1 2">
    <name type="scientific">Calothrix parasitica NIES-267</name>
    <dbReference type="NCBI Taxonomy" id="1973488"/>
    <lineage>
        <taxon>Bacteria</taxon>
        <taxon>Bacillati</taxon>
        <taxon>Cyanobacteriota</taxon>
        <taxon>Cyanophyceae</taxon>
        <taxon>Nostocales</taxon>
        <taxon>Calotrichaceae</taxon>
        <taxon>Calothrix</taxon>
    </lineage>
</organism>
<dbReference type="Proteomes" id="UP000218418">
    <property type="component" value="Chromosome"/>
</dbReference>
<evidence type="ECO:0000313" key="1">
    <source>
        <dbReference type="EMBL" id="BAY83798.1"/>
    </source>
</evidence>
<sequence length="45" mass="5242">MVILSQFEVVIMFYIYRAMWNWGIGGDGERGRWGEREMGRGGDKS</sequence>
<keyword evidence="2" id="KW-1185">Reference proteome</keyword>
<gene>
    <name evidence="1" type="ORF">NIES267_32920</name>
</gene>
<dbReference type="EMBL" id="AP018227">
    <property type="protein sequence ID" value="BAY83798.1"/>
    <property type="molecule type" value="Genomic_DNA"/>
</dbReference>